<gene>
    <name evidence="2" type="ORF">P6P90_12210</name>
</gene>
<dbReference type="Proteomes" id="UP001218246">
    <property type="component" value="Unassembled WGS sequence"/>
</dbReference>
<name>A0ABT6H6Z8_9BACI</name>
<evidence type="ECO:0000313" key="2">
    <source>
        <dbReference type="EMBL" id="MDG5754732.1"/>
    </source>
</evidence>
<keyword evidence="3" id="KW-1185">Reference proteome</keyword>
<dbReference type="RefSeq" id="WP_124565670.1">
    <property type="nucleotide sequence ID" value="NZ_JARRRY010000012.1"/>
</dbReference>
<organism evidence="2 3">
    <name type="scientific">Ectobacillus antri</name>
    <dbReference type="NCBI Taxonomy" id="2486280"/>
    <lineage>
        <taxon>Bacteria</taxon>
        <taxon>Bacillati</taxon>
        <taxon>Bacillota</taxon>
        <taxon>Bacilli</taxon>
        <taxon>Bacillales</taxon>
        <taxon>Bacillaceae</taxon>
        <taxon>Ectobacillus</taxon>
    </lineage>
</organism>
<accession>A0ABT6H6Z8</accession>
<keyword evidence="1" id="KW-0812">Transmembrane</keyword>
<reference evidence="2 3" key="1">
    <citation type="submission" date="2023-04" db="EMBL/GenBank/DDBJ databases">
        <title>Ectobacillus antri isolated from activated sludge.</title>
        <authorList>
            <person name="Yan P."/>
            <person name="Liu X."/>
        </authorList>
    </citation>
    <scope>NUCLEOTIDE SEQUENCE [LARGE SCALE GENOMIC DNA]</scope>
    <source>
        <strain evidence="2 3">C18H</strain>
    </source>
</reference>
<feature type="transmembrane region" description="Helical" evidence="1">
    <location>
        <begin position="20"/>
        <end position="36"/>
    </location>
</feature>
<comment type="caution">
    <text evidence="2">The sequence shown here is derived from an EMBL/GenBank/DDBJ whole genome shotgun (WGS) entry which is preliminary data.</text>
</comment>
<proteinExistence type="predicted"/>
<evidence type="ECO:0000256" key="1">
    <source>
        <dbReference type="SAM" id="Phobius"/>
    </source>
</evidence>
<protein>
    <submittedName>
        <fullName evidence="2">Uncharacterized protein</fullName>
    </submittedName>
</protein>
<sequence length="62" mass="7322">MYMHVSVNKILLAVFDYGNIMFTLLGVAVLIVMAQYKEWLLITSRNTTWREIPVLMVMQRKM</sequence>
<keyword evidence="1" id="KW-1133">Transmembrane helix</keyword>
<evidence type="ECO:0000313" key="3">
    <source>
        <dbReference type="Proteomes" id="UP001218246"/>
    </source>
</evidence>
<keyword evidence="1" id="KW-0472">Membrane</keyword>
<dbReference type="EMBL" id="JARULN010000012">
    <property type="protein sequence ID" value="MDG5754732.1"/>
    <property type="molecule type" value="Genomic_DNA"/>
</dbReference>